<accession>A0ABY7A712</accession>
<dbReference type="EMBL" id="CP113524">
    <property type="protein sequence ID" value="WAJ22336.1"/>
    <property type="molecule type" value="Genomic_DNA"/>
</dbReference>
<protein>
    <submittedName>
        <fullName evidence="5">AraC family transcriptional regulator</fullName>
    </submittedName>
</protein>
<evidence type="ECO:0000313" key="6">
    <source>
        <dbReference type="Proteomes" id="UP001163115"/>
    </source>
</evidence>
<dbReference type="SMART" id="SM00342">
    <property type="entry name" value="HTH_ARAC"/>
    <property type="match status" value="1"/>
</dbReference>
<dbReference type="InterPro" id="IPR018060">
    <property type="entry name" value="HTH_AraC"/>
</dbReference>
<dbReference type="Proteomes" id="UP001163115">
    <property type="component" value="Chromosome"/>
</dbReference>
<keyword evidence="2" id="KW-0238">DNA-binding</keyword>
<keyword evidence="3" id="KW-0804">Transcription</keyword>
<dbReference type="PROSITE" id="PS01124">
    <property type="entry name" value="HTH_ARAC_FAMILY_2"/>
    <property type="match status" value="1"/>
</dbReference>
<dbReference type="InterPro" id="IPR014710">
    <property type="entry name" value="RmlC-like_jellyroll"/>
</dbReference>
<dbReference type="InterPro" id="IPR009057">
    <property type="entry name" value="Homeodomain-like_sf"/>
</dbReference>
<dbReference type="RefSeq" id="WP_268114239.1">
    <property type="nucleotide sequence ID" value="NZ_CP113524.1"/>
</dbReference>
<dbReference type="Pfam" id="PF12833">
    <property type="entry name" value="HTH_18"/>
    <property type="match status" value="1"/>
</dbReference>
<dbReference type="Pfam" id="PF02311">
    <property type="entry name" value="AraC_binding"/>
    <property type="match status" value="1"/>
</dbReference>
<keyword evidence="6" id="KW-1185">Reference proteome</keyword>
<evidence type="ECO:0000256" key="2">
    <source>
        <dbReference type="ARBA" id="ARBA00023125"/>
    </source>
</evidence>
<dbReference type="PANTHER" id="PTHR43280">
    <property type="entry name" value="ARAC-FAMILY TRANSCRIPTIONAL REGULATOR"/>
    <property type="match status" value="1"/>
</dbReference>
<dbReference type="Gene3D" id="1.10.10.60">
    <property type="entry name" value="Homeodomain-like"/>
    <property type="match status" value="2"/>
</dbReference>
<dbReference type="Gene3D" id="2.60.120.10">
    <property type="entry name" value="Jelly Rolls"/>
    <property type="match status" value="1"/>
</dbReference>
<evidence type="ECO:0000313" key="5">
    <source>
        <dbReference type="EMBL" id="WAJ22336.1"/>
    </source>
</evidence>
<dbReference type="InterPro" id="IPR020449">
    <property type="entry name" value="Tscrpt_reg_AraC-type_HTH"/>
</dbReference>
<dbReference type="SUPFAM" id="SSF51215">
    <property type="entry name" value="Regulatory protein AraC"/>
    <property type="match status" value="1"/>
</dbReference>
<proteinExistence type="predicted"/>
<name>A0ABY7A712_9FIRM</name>
<gene>
    <name evidence="5" type="ORF">OW255_12195</name>
</gene>
<dbReference type="SUPFAM" id="SSF46689">
    <property type="entry name" value="Homeodomain-like"/>
    <property type="match status" value="1"/>
</dbReference>
<dbReference type="PANTHER" id="PTHR43280:SF2">
    <property type="entry name" value="HTH-TYPE TRANSCRIPTIONAL REGULATOR EXSA"/>
    <property type="match status" value="1"/>
</dbReference>
<keyword evidence="1" id="KW-0805">Transcription regulation</keyword>
<dbReference type="PRINTS" id="PR00032">
    <property type="entry name" value="HTHARAC"/>
</dbReference>
<organism evidence="5 6">
    <name type="scientific">Lacrimispora xylanolytica</name>
    <dbReference type="NCBI Taxonomy" id="29375"/>
    <lineage>
        <taxon>Bacteria</taxon>
        <taxon>Bacillati</taxon>
        <taxon>Bacillota</taxon>
        <taxon>Clostridia</taxon>
        <taxon>Lachnospirales</taxon>
        <taxon>Lachnospiraceae</taxon>
        <taxon>Lacrimispora</taxon>
    </lineage>
</organism>
<dbReference type="InterPro" id="IPR003313">
    <property type="entry name" value="AraC-bd"/>
</dbReference>
<evidence type="ECO:0000256" key="3">
    <source>
        <dbReference type="ARBA" id="ARBA00023163"/>
    </source>
</evidence>
<sequence length="349" mass="41723">MKIIKDKFKNFMLSYTQDELFYRRLYEEEHLHPETFSQYVDSLDRNFIEQHQLYVPCLHETWFPYISENEFFKTQFQNIYIAKHNRYSPEYLHQHEFYEFFYVYTGSCINTIQGKEQICQTGDLCIIPPNTRHSIAVFDDSVIINVMIKSSTFHATFFELFTNNNVLSNFFSHTLYEKTENNYLLFHTQSDIVIRSLIEDIYIEYYGHKKYSNSLLDSYLLTFWVLLLRHHENHLESLLNTTHQNLALLDILNYFQANFMDITLTSAAAHFGFSVPHFSKLVKDNTGKTFIQLIRNIRLEKACRALKTTNLSISSICEIIGYLNPEHFNRIFKETYHMTPSEYRRNHTN</sequence>
<dbReference type="InterPro" id="IPR037923">
    <property type="entry name" value="HTH-like"/>
</dbReference>
<evidence type="ECO:0000259" key="4">
    <source>
        <dbReference type="PROSITE" id="PS01124"/>
    </source>
</evidence>
<feature type="domain" description="HTH araC/xylS-type" evidence="4">
    <location>
        <begin position="249"/>
        <end position="346"/>
    </location>
</feature>
<evidence type="ECO:0000256" key="1">
    <source>
        <dbReference type="ARBA" id="ARBA00023015"/>
    </source>
</evidence>
<reference evidence="5" key="1">
    <citation type="submission" date="2022-11" db="EMBL/GenBank/DDBJ databases">
        <title>Lacrimispora xylanolytica sy1, complete genome.</title>
        <authorList>
            <person name="Choi S."/>
        </authorList>
    </citation>
    <scope>NUCLEOTIDE SEQUENCE</scope>
    <source>
        <strain evidence="5">Sy1</strain>
    </source>
</reference>